<dbReference type="Proteomes" id="UP000215224">
    <property type="component" value="Chromosome"/>
</dbReference>
<keyword evidence="3" id="KW-1185">Reference proteome</keyword>
<feature type="domain" description="Thioredoxin" evidence="1">
    <location>
        <begin position="5"/>
        <end position="98"/>
    </location>
</feature>
<dbReference type="EMBL" id="CP018866">
    <property type="protein sequence ID" value="AST93168.1"/>
    <property type="molecule type" value="Genomic_DNA"/>
</dbReference>
<evidence type="ECO:0000313" key="2">
    <source>
        <dbReference type="EMBL" id="AST93168.1"/>
    </source>
</evidence>
<dbReference type="KEGG" id="bcoh:BC6307_18825"/>
<proteinExistence type="predicted"/>
<dbReference type="Pfam" id="PF00085">
    <property type="entry name" value="Thioredoxin"/>
    <property type="match status" value="1"/>
</dbReference>
<dbReference type="InterPro" id="IPR013766">
    <property type="entry name" value="Thioredoxin_domain"/>
</dbReference>
<dbReference type="Gene3D" id="3.40.30.10">
    <property type="entry name" value="Glutaredoxin"/>
    <property type="match status" value="1"/>
</dbReference>
<protein>
    <submittedName>
        <fullName evidence="2">Thiol reductase thioredoxin</fullName>
    </submittedName>
</protein>
<dbReference type="SUPFAM" id="SSF52833">
    <property type="entry name" value="Thioredoxin-like"/>
    <property type="match status" value="1"/>
</dbReference>
<gene>
    <name evidence="2" type="ORF">BC6307_18825</name>
</gene>
<dbReference type="AlphaFoldDB" id="A0A223KV06"/>
<name>A0A223KV06_9BACI</name>
<organism evidence="2 3">
    <name type="scientific">Sutcliffiella cohnii</name>
    <dbReference type="NCBI Taxonomy" id="33932"/>
    <lineage>
        <taxon>Bacteria</taxon>
        <taxon>Bacillati</taxon>
        <taxon>Bacillota</taxon>
        <taxon>Bacilli</taxon>
        <taxon>Bacillales</taxon>
        <taxon>Bacillaceae</taxon>
        <taxon>Sutcliffiella</taxon>
    </lineage>
</organism>
<accession>A0A223KV06</accession>
<dbReference type="STRING" id="1314751.GCA_001591425_03716"/>
<reference evidence="2 3" key="1">
    <citation type="submission" date="2016-12" db="EMBL/GenBank/DDBJ databases">
        <title>The whole genome sequencing and assembly of Bacillus cohnii DSM 6307T strain.</title>
        <authorList>
            <person name="Lee Y.-J."/>
            <person name="Yi H."/>
            <person name="Bahn Y.-S."/>
            <person name="Kim J.F."/>
            <person name="Lee D.-W."/>
        </authorList>
    </citation>
    <scope>NUCLEOTIDE SEQUENCE [LARGE SCALE GENOMIC DNA]</scope>
    <source>
        <strain evidence="2 3">DSM 6307</strain>
    </source>
</reference>
<dbReference type="InterPro" id="IPR036249">
    <property type="entry name" value="Thioredoxin-like_sf"/>
</dbReference>
<sequence>MNEWTREKLLEEIEGEETLSVVYFYTPMCGTCGLASKMLNITKELFPNLVFGQIDVNYARELALKWEIESVPCVIVFYKGKLLEKKYALQSVEHLYHWFNELQSKIN</sequence>
<dbReference type="RefSeq" id="WP_066419548.1">
    <property type="nucleotide sequence ID" value="NZ_CP018866.1"/>
</dbReference>
<evidence type="ECO:0000259" key="1">
    <source>
        <dbReference type="Pfam" id="PF00085"/>
    </source>
</evidence>
<evidence type="ECO:0000313" key="3">
    <source>
        <dbReference type="Proteomes" id="UP000215224"/>
    </source>
</evidence>
<dbReference type="CDD" id="cd02947">
    <property type="entry name" value="TRX_family"/>
    <property type="match status" value="1"/>
</dbReference>